<evidence type="ECO:0000256" key="9">
    <source>
        <dbReference type="SAM" id="MobiDB-lite"/>
    </source>
</evidence>
<reference evidence="12" key="3">
    <citation type="submission" date="2023-06" db="EMBL/GenBank/DDBJ databases">
        <title>Black Yeasts Isolated from many extreme environments.</title>
        <authorList>
            <person name="Coleine C."/>
            <person name="Stajich J.E."/>
            <person name="Selbmann L."/>
        </authorList>
    </citation>
    <scope>NUCLEOTIDE SEQUENCE</scope>
    <source>
        <strain evidence="12">CCFEE 5200</strain>
    </source>
</reference>
<dbReference type="InterPro" id="IPR043170">
    <property type="entry name" value="PTPA_C_lid"/>
</dbReference>
<comment type="subcellular location">
    <subcellularLocation>
        <location evidence="2 8">Cytoplasm</location>
    </subcellularLocation>
</comment>
<keyword evidence="5 8" id="KW-0697">Rotamase</keyword>
<feature type="chain" id="PRO_5044609316" description="Serine/threonine-protein phosphatase 2A activator" evidence="10">
    <location>
        <begin position="21"/>
        <end position="605"/>
    </location>
</feature>
<dbReference type="EMBL" id="JASUXU010000001">
    <property type="protein sequence ID" value="KAK0328194.1"/>
    <property type="molecule type" value="Genomic_DNA"/>
</dbReference>
<dbReference type="EMBL" id="NAJP01000068">
    <property type="protein sequence ID" value="TKA35561.1"/>
    <property type="molecule type" value="Genomic_DNA"/>
</dbReference>
<comment type="function">
    <text evidence="7">PPIases accelerate the folding of proteins. It catalyzes the cis-trans isomerization of proline imidic peptide bonds in oligopeptides. Acts as a regulatory subunit for PP2A-like phosphatases modulating their activity or substrate specificity, probably by inducing a conformational change in the catalytic subunit, a direct target of the PPIase. Can reactivate inactive phosphatase PP2A-phosphatase methylesterase complexes (PP2Ai) in presence of ATP and Mg(2+) by dissociating the inactive form from the complex.</text>
</comment>
<feature type="compositionally biased region" description="Basic residues" evidence="9">
    <location>
        <begin position="202"/>
        <end position="211"/>
    </location>
</feature>
<dbReference type="PANTHER" id="PTHR10012">
    <property type="entry name" value="SERINE/THREONINE-PROTEIN PHOSPHATASE 2A REGULATORY SUBUNIT B"/>
    <property type="match status" value="1"/>
</dbReference>
<evidence type="ECO:0000256" key="6">
    <source>
        <dbReference type="ARBA" id="ARBA00023235"/>
    </source>
</evidence>
<reference evidence="13 14" key="1">
    <citation type="submission" date="2017-03" db="EMBL/GenBank/DDBJ databases">
        <title>Genomes of endolithic fungi from Antarctica.</title>
        <authorList>
            <person name="Coleine C."/>
            <person name="Masonjones S."/>
            <person name="Stajich J.E."/>
        </authorList>
    </citation>
    <scope>NUCLEOTIDE SEQUENCE [LARGE SCALE GENOMIC DNA]</scope>
    <source>
        <strain evidence="13 14">CCFEE 5311</strain>
    </source>
</reference>
<dbReference type="GO" id="GO:0000159">
    <property type="term" value="C:protein phosphatase type 2A complex"/>
    <property type="evidence" value="ECO:0007669"/>
    <property type="project" value="TreeGrafter"/>
</dbReference>
<reference evidence="11" key="2">
    <citation type="submission" date="2021-12" db="EMBL/GenBank/DDBJ databases">
        <title>Black yeast isolated from Biological Soil Crust.</title>
        <authorList>
            <person name="Kurbessoian T."/>
        </authorList>
    </citation>
    <scope>NUCLEOTIDE SEQUENCE</scope>
    <source>
        <strain evidence="11">CCFEE 5208</strain>
    </source>
</reference>
<dbReference type="EC" id="5.2.1.8" evidence="8"/>
<dbReference type="GO" id="GO:0003755">
    <property type="term" value="F:peptidyl-prolyl cis-trans isomerase activity"/>
    <property type="evidence" value="ECO:0007669"/>
    <property type="project" value="UniProtKB-KW"/>
</dbReference>
<gene>
    <name evidence="11" type="primary">RRD2_1</name>
    <name evidence="13" type="ORF">B0A54_13148</name>
    <name evidence="11" type="ORF">LTR82_000122</name>
    <name evidence="12" type="ORF">LTR91_002746</name>
</gene>
<keyword evidence="6 8" id="KW-0413">Isomerase</keyword>
<dbReference type="AlphaFoldDB" id="A0A4U0UIT0"/>
<dbReference type="Pfam" id="PF03095">
    <property type="entry name" value="PTPA"/>
    <property type="match status" value="1"/>
</dbReference>
<dbReference type="Proteomes" id="UP001175353">
    <property type="component" value="Unassembled WGS sequence"/>
</dbReference>
<dbReference type="FunFam" id="1.20.120.1150:FF:000002">
    <property type="entry name" value="Serine/threonine-protein phosphatase 2A activator"/>
    <property type="match status" value="1"/>
</dbReference>
<dbReference type="STRING" id="329885.A0A4U0UIT0"/>
<evidence type="ECO:0000256" key="10">
    <source>
        <dbReference type="SAM" id="SignalP"/>
    </source>
</evidence>
<keyword evidence="4 8" id="KW-0963">Cytoplasm</keyword>
<sequence length="605" mass="66445">MKYNHTFLVIAAAAMASALASDQLPRSVVVTILSQSTSDASGHHNTFIFDHLPIRTTTLLERAEPTPTSSEAMYTDASTTRPYNLHTTILETRPPHTLTGSELSALASDAGHVGSADPGAVFIPTGSGFHWDHVPRTRPTVAAPRVTHAPEAAHTGSADPGAISIAPGSGVAWNHLPSHGARDVEDVPTTLACVNSPDLSRKLPKLTPRRRPQVERRLSNPPPPTPKLPAPPKLDEHVYQHPSRRILSKRDHKLFLESDTHSLIASFVFTLSDSVRDNTVSGIERSPAAKDPAIIALLAVLDEAEERLKRCPPLDTGSRFGNPAFRDFLTQVDEALPSWHQKLNLDDNAIGEVSTYLAQSFGNGSRIDYGSGHELNFLLWLLCLRQLSLLPDSTFPALVLIIFPRYLRLMRDVQSTYYLEPAGSHGVWGLDDYQFLPFLFGASQLVDHKHIRPLSIHNQMVVDECSRDYLYLDQIQWVNATKTVQGLRWHSPMLDDISSAKSWTKVEAGMRRMFLAEVLGKLPVAQHFLFGSLLPAADGMSTDAESKVGDEEVGEVEVTVDGMKHKHNANSWGDCCGIKVPSAVGARTEAMKRGEGAELRRLPFD</sequence>
<proteinExistence type="inferred from homology"/>
<comment type="caution">
    <text evidence="13">The sequence shown here is derived from an EMBL/GenBank/DDBJ whole genome shotgun (WGS) entry which is preliminary data.</text>
</comment>
<name>A0A4U0UIT0_9PEZI</name>
<feature type="region of interest" description="Disordered" evidence="9">
    <location>
        <begin position="194"/>
        <end position="235"/>
    </location>
</feature>
<comment type="catalytic activity">
    <reaction evidence="1 8">
        <text>[protein]-peptidylproline (omega=180) = [protein]-peptidylproline (omega=0)</text>
        <dbReference type="Rhea" id="RHEA:16237"/>
        <dbReference type="Rhea" id="RHEA-COMP:10747"/>
        <dbReference type="Rhea" id="RHEA-COMP:10748"/>
        <dbReference type="ChEBI" id="CHEBI:83833"/>
        <dbReference type="ChEBI" id="CHEBI:83834"/>
        <dbReference type="EC" id="5.2.1.8"/>
    </reaction>
</comment>
<protein>
    <recommendedName>
        <fullName evidence="8">Serine/threonine-protein phosphatase 2A activator</fullName>
        <ecNumber evidence="8">5.2.1.8</ecNumber>
    </recommendedName>
    <alternativeName>
        <fullName evidence="8">Phosphotyrosyl phosphatase activator</fullName>
    </alternativeName>
</protein>
<dbReference type="Proteomes" id="UP001168146">
    <property type="component" value="Unassembled WGS sequence"/>
</dbReference>
<keyword evidence="15" id="KW-1185">Reference proteome</keyword>
<evidence type="ECO:0000256" key="3">
    <source>
        <dbReference type="ARBA" id="ARBA00011019"/>
    </source>
</evidence>
<keyword evidence="10" id="KW-0732">Signal</keyword>
<evidence type="ECO:0000313" key="11">
    <source>
        <dbReference type="EMBL" id="KAK0328194.1"/>
    </source>
</evidence>
<dbReference type="GO" id="GO:0008160">
    <property type="term" value="F:protein tyrosine phosphatase activator activity"/>
    <property type="evidence" value="ECO:0007669"/>
    <property type="project" value="TreeGrafter"/>
</dbReference>
<evidence type="ECO:0000313" key="15">
    <source>
        <dbReference type="Proteomes" id="UP001175353"/>
    </source>
</evidence>
<evidence type="ECO:0000256" key="1">
    <source>
        <dbReference type="ARBA" id="ARBA00000971"/>
    </source>
</evidence>
<dbReference type="InterPro" id="IPR037218">
    <property type="entry name" value="PTPA_sf"/>
</dbReference>
<dbReference type="Gene3D" id="1.20.120.1150">
    <property type="match status" value="1"/>
</dbReference>
<evidence type="ECO:0000256" key="8">
    <source>
        <dbReference type="RuleBase" id="RU361210"/>
    </source>
</evidence>
<dbReference type="GO" id="GO:0005634">
    <property type="term" value="C:nucleus"/>
    <property type="evidence" value="ECO:0007669"/>
    <property type="project" value="TreeGrafter"/>
</dbReference>
<evidence type="ECO:0000256" key="2">
    <source>
        <dbReference type="ARBA" id="ARBA00004496"/>
    </source>
</evidence>
<dbReference type="InterPro" id="IPR004327">
    <property type="entry name" value="Phstyr_phstse_ac"/>
</dbReference>
<dbReference type="SUPFAM" id="SSF140984">
    <property type="entry name" value="PTPA-like"/>
    <property type="match status" value="1"/>
</dbReference>
<dbReference type="OrthoDB" id="16120at2759"/>
<accession>A0A4U0UIT0</accession>
<comment type="similarity">
    <text evidence="3 8">Belongs to the PTPA-type PPIase family.</text>
</comment>
<dbReference type="GO" id="GO:0007052">
    <property type="term" value="P:mitotic spindle organization"/>
    <property type="evidence" value="ECO:0007669"/>
    <property type="project" value="TreeGrafter"/>
</dbReference>
<evidence type="ECO:0000256" key="7">
    <source>
        <dbReference type="ARBA" id="ARBA00025287"/>
    </source>
</evidence>
<evidence type="ECO:0000313" key="13">
    <source>
        <dbReference type="EMBL" id="TKA35561.1"/>
    </source>
</evidence>
<dbReference type="EMBL" id="JAUJLE010000013">
    <property type="protein sequence ID" value="KAK1009606.1"/>
    <property type="molecule type" value="Genomic_DNA"/>
</dbReference>
<organism evidence="13 14">
    <name type="scientific">Friedmanniomyces endolithicus</name>
    <dbReference type="NCBI Taxonomy" id="329885"/>
    <lineage>
        <taxon>Eukaryota</taxon>
        <taxon>Fungi</taxon>
        <taxon>Dikarya</taxon>
        <taxon>Ascomycota</taxon>
        <taxon>Pezizomycotina</taxon>
        <taxon>Dothideomycetes</taxon>
        <taxon>Dothideomycetidae</taxon>
        <taxon>Mycosphaerellales</taxon>
        <taxon>Teratosphaeriaceae</taxon>
        <taxon>Friedmanniomyces</taxon>
    </lineage>
</organism>
<evidence type="ECO:0000256" key="4">
    <source>
        <dbReference type="ARBA" id="ARBA00022490"/>
    </source>
</evidence>
<evidence type="ECO:0000313" key="12">
    <source>
        <dbReference type="EMBL" id="KAK1009606.1"/>
    </source>
</evidence>
<feature type="signal peptide" evidence="10">
    <location>
        <begin position="1"/>
        <end position="20"/>
    </location>
</feature>
<evidence type="ECO:0000256" key="5">
    <source>
        <dbReference type="ARBA" id="ARBA00023110"/>
    </source>
</evidence>
<evidence type="ECO:0000313" key="14">
    <source>
        <dbReference type="Proteomes" id="UP000310066"/>
    </source>
</evidence>
<dbReference type="PANTHER" id="PTHR10012:SF5">
    <property type="entry name" value="SERINE_THREONINE-PROTEIN PHOSPHATASE 2A ACTIVATOR 2"/>
    <property type="match status" value="1"/>
</dbReference>
<feature type="compositionally biased region" description="Pro residues" evidence="9">
    <location>
        <begin position="220"/>
        <end position="232"/>
    </location>
</feature>
<dbReference type="Proteomes" id="UP000310066">
    <property type="component" value="Unassembled WGS sequence"/>
</dbReference>
<dbReference type="CDD" id="cd04087">
    <property type="entry name" value="PTPA"/>
    <property type="match status" value="1"/>
</dbReference>
<dbReference type="GO" id="GO:0005737">
    <property type="term" value="C:cytoplasm"/>
    <property type="evidence" value="ECO:0007669"/>
    <property type="project" value="UniProtKB-SubCell"/>
</dbReference>